<dbReference type="AlphaFoldDB" id="A0A8J6KFY2"/>
<gene>
    <name evidence="1" type="ORF">GDO78_000187</name>
</gene>
<name>A0A8J6KFY2_ELECQ</name>
<dbReference type="EMBL" id="WNTK01000001">
    <property type="protein sequence ID" value="KAG9491542.1"/>
    <property type="molecule type" value="Genomic_DNA"/>
</dbReference>
<proteinExistence type="predicted"/>
<evidence type="ECO:0000313" key="2">
    <source>
        <dbReference type="Proteomes" id="UP000770717"/>
    </source>
</evidence>
<comment type="caution">
    <text evidence="1">The sequence shown here is derived from an EMBL/GenBank/DDBJ whole genome shotgun (WGS) entry which is preliminary data.</text>
</comment>
<accession>A0A8J6KFY2</accession>
<reference evidence="1" key="1">
    <citation type="thesis" date="2020" institute="ProQuest LLC" country="789 East Eisenhower Parkway, Ann Arbor, MI, USA">
        <title>Comparative Genomics and Chromosome Evolution.</title>
        <authorList>
            <person name="Mudd A.B."/>
        </authorList>
    </citation>
    <scope>NUCLEOTIDE SEQUENCE</scope>
    <source>
        <strain evidence="1">HN-11 Male</strain>
        <tissue evidence="1">Kidney and liver</tissue>
    </source>
</reference>
<evidence type="ECO:0000313" key="1">
    <source>
        <dbReference type="EMBL" id="KAG9491542.1"/>
    </source>
</evidence>
<keyword evidence="2" id="KW-1185">Reference proteome</keyword>
<protein>
    <submittedName>
        <fullName evidence="1">Uncharacterized protein</fullName>
    </submittedName>
</protein>
<dbReference type="Proteomes" id="UP000770717">
    <property type="component" value="Unassembled WGS sequence"/>
</dbReference>
<organism evidence="1 2">
    <name type="scientific">Eleutherodactylus coqui</name>
    <name type="common">Puerto Rican coqui</name>
    <dbReference type="NCBI Taxonomy" id="57060"/>
    <lineage>
        <taxon>Eukaryota</taxon>
        <taxon>Metazoa</taxon>
        <taxon>Chordata</taxon>
        <taxon>Craniata</taxon>
        <taxon>Vertebrata</taxon>
        <taxon>Euteleostomi</taxon>
        <taxon>Amphibia</taxon>
        <taxon>Batrachia</taxon>
        <taxon>Anura</taxon>
        <taxon>Neobatrachia</taxon>
        <taxon>Hyloidea</taxon>
        <taxon>Eleutherodactylidae</taxon>
        <taxon>Eleutherodactylinae</taxon>
        <taxon>Eleutherodactylus</taxon>
        <taxon>Eleutherodactylus</taxon>
    </lineage>
</organism>
<sequence length="87" mass="9575">MQLYKLPGYFTYVVTMARTKYIGGRDLCPRALGCSGSVVREQSSVAACFCVCDNKLKTLYVTRVHLSLNEPSFSECLITLVCGADVL</sequence>